<gene>
    <name evidence="2" type="ORF">NCTC12929_00108</name>
</gene>
<dbReference type="GO" id="GO:0032259">
    <property type="term" value="P:methylation"/>
    <property type="evidence" value="ECO:0007669"/>
    <property type="project" value="UniProtKB-KW"/>
</dbReference>
<feature type="region of interest" description="Disordered" evidence="1">
    <location>
        <begin position="327"/>
        <end position="361"/>
    </location>
</feature>
<dbReference type="EMBL" id="UYIV01000001">
    <property type="protein sequence ID" value="VDH02645.1"/>
    <property type="molecule type" value="Genomic_DNA"/>
</dbReference>
<dbReference type="AlphaFoldDB" id="A0A7Z8YLA0"/>
<comment type="caution">
    <text evidence="2">The sequence shown here is derived from an EMBL/GenBank/DDBJ whole genome shotgun (WGS) entry which is preliminary data.</text>
</comment>
<reference evidence="2 3" key="1">
    <citation type="submission" date="2018-11" db="EMBL/GenBank/DDBJ databases">
        <authorList>
            <consortium name="Pathogen Informatics"/>
        </authorList>
    </citation>
    <scope>NUCLEOTIDE SEQUENCE [LARGE SCALE GENOMIC DNA]</scope>
    <source>
        <strain evidence="2 3">NCTC12929</strain>
    </source>
</reference>
<keyword evidence="2" id="KW-0808">Transferase</keyword>
<dbReference type="InterPro" id="IPR002052">
    <property type="entry name" value="DNA_methylase_N6_adenine_CS"/>
</dbReference>
<proteinExistence type="predicted"/>
<evidence type="ECO:0000313" key="2">
    <source>
        <dbReference type="EMBL" id="VDH02645.1"/>
    </source>
</evidence>
<keyword evidence="2" id="KW-0489">Methyltransferase</keyword>
<dbReference type="Proteomes" id="UP000270205">
    <property type="component" value="Unassembled WGS sequence"/>
</dbReference>
<dbReference type="InterPro" id="IPR025247">
    <property type="entry name" value="EcoRI-like_methylase"/>
</dbReference>
<organism evidence="2 3">
    <name type="scientific">Bergeyella zoohelcum</name>
    <dbReference type="NCBI Taxonomy" id="1015"/>
    <lineage>
        <taxon>Bacteria</taxon>
        <taxon>Pseudomonadati</taxon>
        <taxon>Bacteroidota</taxon>
        <taxon>Flavobacteriia</taxon>
        <taxon>Flavobacteriales</taxon>
        <taxon>Weeksellaceae</taxon>
        <taxon>Bergeyella</taxon>
    </lineage>
</organism>
<dbReference type="RefSeq" id="WP_221410029.1">
    <property type="nucleotide sequence ID" value="NZ_UYIV01000001.1"/>
</dbReference>
<sequence>MAKSLNNNLHKAKKGKNDEFYTQLSDIENELKHYMHHFKDKVVYCNCDDPRISNFFHYFSYNFEKLGLKKLIATCYKNQERDLFSQNDSEQAIYLEYNGDKNGDNIPNPEEIGIHPLKGDGDFRSKESIELLKQADIVVTNPPFSLFREYVAQLIEYDKKFLIIGSQNAITYKEIFPLIARNKMWLGYRSGDMKFKVPEYYEERATRFWIDEEGQKWRSLGNTCWFTNLDHNKRHEELILYKTYTGNEEDYPKYDNYDAINVNKVADIPMDYDGVMGVPITFLDKYNPDQFEIVAIREDERGEQYIYSFRTGLIESIAEGALIDREEKRREEKRREEKRREEKRREEKRREEKRAATMSSDRLSMARISTEEYSSGYFYRRGDEQCEGDLSQWQKCLQKDTYSQGAYYCLSQEKLEQKTVSTTAIEGMIKNAEGKINGKITYARITIRRKK</sequence>
<dbReference type="EC" id="2.1.1.72" evidence="2"/>
<dbReference type="GO" id="GO:0003676">
    <property type="term" value="F:nucleic acid binding"/>
    <property type="evidence" value="ECO:0007669"/>
    <property type="project" value="InterPro"/>
</dbReference>
<dbReference type="GO" id="GO:0009007">
    <property type="term" value="F:site-specific DNA-methyltransferase (adenine-specific) activity"/>
    <property type="evidence" value="ECO:0007669"/>
    <property type="project" value="UniProtKB-EC"/>
</dbReference>
<name>A0A7Z8YLA0_9FLAO</name>
<protein>
    <submittedName>
        <fullName evidence="2">Modification methylase EcoRI (Adenine-specificmethyltransferase EcoRI) (M.EcoRI)</fullName>
        <ecNumber evidence="2">2.1.1.72</ecNumber>
    </submittedName>
</protein>
<evidence type="ECO:0000313" key="3">
    <source>
        <dbReference type="Proteomes" id="UP000270205"/>
    </source>
</evidence>
<dbReference type="Pfam" id="PF13651">
    <property type="entry name" value="EcoRI_methylase"/>
    <property type="match status" value="1"/>
</dbReference>
<evidence type="ECO:0000256" key="1">
    <source>
        <dbReference type="SAM" id="MobiDB-lite"/>
    </source>
</evidence>
<accession>A0A7Z8YLA0</accession>
<dbReference type="REBASE" id="422218">
    <property type="entry name" value="M.Cin12929ORF108P"/>
</dbReference>
<feature type="compositionally biased region" description="Basic and acidic residues" evidence="1">
    <location>
        <begin position="327"/>
        <end position="355"/>
    </location>
</feature>
<dbReference type="PROSITE" id="PS00092">
    <property type="entry name" value="N6_MTASE"/>
    <property type="match status" value="1"/>
</dbReference>